<reference evidence="1" key="2">
    <citation type="submission" date="2021-05" db="EMBL/GenBank/DDBJ databases">
        <authorList>
            <person name="Pain A."/>
        </authorList>
    </citation>
    <scope>NUCLEOTIDE SEQUENCE</scope>
    <source>
        <strain evidence="1">1802A</strain>
    </source>
</reference>
<comment type="caution">
    <text evidence="1">The sequence shown here is derived from an EMBL/GenBank/DDBJ whole genome shotgun (WGS) entry which is preliminary data.</text>
</comment>
<organism evidence="1 2">
    <name type="scientific">Babesia divergens</name>
    <dbReference type="NCBI Taxonomy" id="32595"/>
    <lineage>
        <taxon>Eukaryota</taxon>
        <taxon>Sar</taxon>
        <taxon>Alveolata</taxon>
        <taxon>Apicomplexa</taxon>
        <taxon>Aconoidasida</taxon>
        <taxon>Piroplasmida</taxon>
        <taxon>Babesiidae</taxon>
        <taxon>Babesia</taxon>
    </lineage>
</organism>
<gene>
    <name evidence="1" type="ORF">X943_001418</name>
</gene>
<dbReference type="AlphaFoldDB" id="A0AAD9GFB4"/>
<accession>A0AAD9GFB4</accession>
<name>A0AAD9GFB4_BABDI</name>
<proteinExistence type="predicted"/>
<dbReference type="EMBL" id="JAHBMH010000033">
    <property type="protein sequence ID" value="KAK1937376.1"/>
    <property type="molecule type" value="Genomic_DNA"/>
</dbReference>
<dbReference type="Proteomes" id="UP001195914">
    <property type="component" value="Unassembled WGS sequence"/>
</dbReference>
<reference evidence="1" key="1">
    <citation type="journal article" date="2014" name="Nucleic Acids Res.">
        <title>The evolutionary dynamics of variant antigen genes in Babesia reveal a history of genomic innovation underlying host-parasite interaction.</title>
        <authorList>
            <person name="Jackson A.P."/>
            <person name="Otto T.D."/>
            <person name="Darby A."/>
            <person name="Ramaprasad A."/>
            <person name="Xia D."/>
            <person name="Echaide I.E."/>
            <person name="Farber M."/>
            <person name="Gahlot S."/>
            <person name="Gamble J."/>
            <person name="Gupta D."/>
            <person name="Gupta Y."/>
            <person name="Jackson L."/>
            <person name="Malandrin L."/>
            <person name="Malas T.B."/>
            <person name="Moussa E."/>
            <person name="Nair M."/>
            <person name="Reid A.J."/>
            <person name="Sanders M."/>
            <person name="Sharma J."/>
            <person name="Tracey A."/>
            <person name="Quail M.A."/>
            <person name="Weir W."/>
            <person name="Wastling J.M."/>
            <person name="Hall N."/>
            <person name="Willadsen P."/>
            <person name="Lingelbach K."/>
            <person name="Shiels B."/>
            <person name="Tait A."/>
            <person name="Berriman M."/>
            <person name="Allred D.R."/>
            <person name="Pain A."/>
        </authorList>
    </citation>
    <scope>NUCLEOTIDE SEQUENCE</scope>
    <source>
        <strain evidence="1">1802A</strain>
    </source>
</reference>
<keyword evidence="2" id="KW-1185">Reference proteome</keyword>
<protein>
    <submittedName>
        <fullName evidence="1">Uncharacterized protein</fullName>
    </submittedName>
</protein>
<evidence type="ECO:0000313" key="2">
    <source>
        <dbReference type="Proteomes" id="UP001195914"/>
    </source>
</evidence>
<evidence type="ECO:0000313" key="1">
    <source>
        <dbReference type="EMBL" id="KAK1937376.1"/>
    </source>
</evidence>
<sequence length="219" mass="25047">MMEIWERIQNNVNINLKALVIILDKFLLFSGNYTENIQDVDMLVERILSSYSKDYKSDGTVAIDDAMERIAEIKGTPQNKIKDVSQLTANIMTNVPGTVTLFLQQQSDKMLQIACEIKTECRTFKNNTLPKMQQVYDMAVVQMNRKMVSLDNTNCGNHTLEVIYKSFQEIANEVDEVIQLVESIDIYPAQKLQIQSYIQQISSFKMGGLAAYRTILNEL</sequence>